<dbReference type="EMBL" id="LN906597">
    <property type="protein sequence ID" value="CUT18363.1"/>
    <property type="molecule type" value="Genomic_DNA"/>
</dbReference>
<feature type="non-terminal residue" evidence="1">
    <location>
        <position position="260"/>
    </location>
</feature>
<organism evidence="1 2">
    <name type="scientific">Candidatus Ichthyocystis hellenicum</name>
    <dbReference type="NCBI Taxonomy" id="1561003"/>
    <lineage>
        <taxon>Bacteria</taxon>
        <taxon>Pseudomonadati</taxon>
        <taxon>Pseudomonadota</taxon>
        <taxon>Betaproteobacteria</taxon>
        <taxon>Burkholderiales</taxon>
        <taxon>Candidatus Ichthyocystis</taxon>
    </lineage>
</organism>
<reference evidence="2" key="1">
    <citation type="submission" date="2015-11" db="EMBL/GenBank/DDBJ databases">
        <authorList>
            <person name="Seth-Smith H.M.B."/>
        </authorList>
    </citation>
    <scope>NUCLEOTIDE SEQUENCE [LARGE SCALE GENOMIC DNA]</scope>
    <source>
        <strain evidence="2">2013Ark11</strain>
    </source>
</reference>
<proteinExistence type="predicted"/>
<evidence type="ECO:0000313" key="2">
    <source>
        <dbReference type="Proteomes" id="UP000198651"/>
    </source>
</evidence>
<accession>A0A0S4M4X8</accession>
<protein>
    <submittedName>
        <fullName evidence="1">Uncharacterized protein</fullName>
    </submittedName>
</protein>
<dbReference type="Proteomes" id="UP000198651">
    <property type="component" value="Chromosome I"/>
</dbReference>
<evidence type="ECO:0000313" key="1">
    <source>
        <dbReference type="EMBL" id="CUT18363.1"/>
    </source>
</evidence>
<name>A0A0S4M4X8_9BURK</name>
<gene>
    <name evidence="1" type="ORF">Ark11_1569</name>
</gene>
<sequence length="260" mass="29356">MFYTNSKYLNCCDNSGFECHNENIIAEEMECTTIIEEHEKNFQPTQHHVNKNINKALVSSFLSSTSLIALSMLEVTDATDDITTPCESNLLHIFCYVAGYTCRMINIKDKVRNNINISEILKEAFDNSSIAISKLPSRIKKIRNIPLEKKYDFYFSIPLIPSNITSNCDTSTSIASFAGIYIYDYTNNIDLGRQYSDYCVSDSTYFCSSSKPIVSIFSECCPGIESYITYPGLSTEKKIPTVSYPVFNVITESTTAMEKI</sequence>
<keyword evidence="2" id="KW-1185">Reference proteome</keyword>
<dbReference type="AlphaFoldDB" id="A0A0S4M4X8"/>